<dbReference type="Pfam" id="PF13460">
    <property type="entry name" value="NAD_binding_10"/>
    <property type="match status" value="1"/>
</dbReference>
<name>A0A543AZ65_9ACTN</name>
<proteinExistence type="predicted"/>
<dbReference type="AlphaFoldDB" id="A0A543AZ65"/>
<dbReference type="InterPro" id="IPR036291">
    <property type="entry name" value="NAD(P)-bd_dom_sf"/>
</dbReference>
<protein>
    <submittedName>
        <fullName evidence="3">Uncharacterized protein YbjT (DUF2867 family)</fullName>
    </submittedName>
</protein>
<organism evidence="3 4">
    <name type="scientific">Stackebrandtia endophytica</name>
    <dbReference type="NCBI Taxonomy" id="1496996"/>
    <lineage>
        <taxon>Bacteria</taxon>
        <taxon>Bacillati</taxon>
        <taxon>Actinomycetota</taxon>
        <taxon>Actinomycetes</taxon>
        <taxon>Glycomycetales</taxon>
        <taxon>Glycomycetaceae</taxon>
        <taxon>Stackebrandtia</taxon>
    </lineage>
</organism>
<dbReference type="InterPro" id="IPR016040">
    <property type="entry name" value="NAD(P)-bd_dom"/>
</dbReference>
<keyword evidence="1" id="KW-0521">NADP</keyword>
<keyword evidence="4" id="KW-1185">Reference proteome</keyword>
<evidence type="ECO:0000259" key="2">
    <source>
        <dbReference type="Pfam" id="PF13460"/>
    </source>
</evidence>
<evidence type="ECO:0000256" key="1">
    <source>
        <dbReference type="ARBA" id="ARBA00022857"/>
    </source>
</evidence>
<dbReference type="SUPFAM" id="SSF51735">
    <property type="entry name" value="NAD(P)-binding Rossmann-fold domains"/>
    <property type="match status" value="1"/>
</dbReference>
<dbReference type="EMBL" id="VFOW01000001">
    <property type="protein sequence ID" value="TQL77854.1"/>
    <property type="molecule type" value="Genomic_DNA"/>
</dbReference>
<reference evidence="3 4" key="1">
    <citation type="submission" date="2019-06" db="EMBL/GenBank/DDBJ databases">
        <title>Sequencing the genomes of 1000 actinobacteria strains.</title>
        <authorList>
            <person name="Klenk H.-P."/>
        </authorList>
    </citation>
    <scope>NUCLEOTIDE SEQUENCE [LARGE SCALE GENOMIC DNA]</scope>
    <source>
        <strain evidence="3 4">DSM 45928</strain>
    </source>
</reference>
<dbReference type="PANTHER" id="PTHR42748">
    <property type="entry name" value="NITROGEN METABOLITE REPRESSION PROTEIN NMRA FAMILY MEMBER"/>
    <property type="match status" value="1"/>
</dbReference>
<dbReference type="InParanoid" id="A0A543AZ65"/>
<dbReference type="OrthoDB" id="9771302at2"/>
<sequence>MRIAVAGATGRIGRLTHTLLRNAGHDVVLISRSAGVDVTTGAGLDAALDGVTAVVDTTNSPAGTTAETESFFTSASRNLLEAGRRGGVNHHVVLSIAGVSKVRGNAHYAGKRAQEAVVEESGVPHTIVPATQFHDFAAMVASWTEVDGAARIAPLLVQPIAPEDVAAVLARVAVADPQGRHVDIAGPGPQDLVDMARRTYAARGRTIELIPTWDNGIFDVSMAGNVLLPAEDAQIAPTSFDDWLDSERSRD</sequence>
<comment type="caution">
    <text evidence="3">The sequence shown here is derived from an EMBL/GenBank/DDBJ whole genome shotgun (WGS) entry which is preliminary data.</text>
</comment>
<gene>
    <name evidence="3" type="ORF">FB566_3422</name>
</gene>
<dbReference type="Gene3D" id="3.40.50.720">
    <property type="entry name" value="NAD(P)-binding Rossmann-like Domain"/>
    <property type="match status" value="1"/>
</dbReference>
<feature type="domain" description="NAD(P)-binding" evidence="2">
    <location>
        <begin position="7"/>
        <end position="172"/>
    </location>
</feature>
<dbReference type="RefSeq" id="WP_142041386.1">
    <property type="nucleotide sequence ID" value="NZ_JBHTGS010000001.1"/>
</dbReference>
<accession>A0A543AZ65</accession>
<evidence type="ECO:0000313" key="3">
    <source>
        <dbReference type="EMBL" id="TQL77854.1"/>
    </source>
</evidence>
<dbReference type="InterPro" id="IPR051164">
    <property type="entry name" value="NmrA-like_oxidored"/>
</dbReference>
<dbReference type="Proteomes" id="UP000317043">
    <property type="component" value="Unassembled WGS sequence"/>
</dbReference>
<dbReference type="PANTHER" id="PTHR42748:SF3">
    <property type="entry name" value="BLL4366 PROTEIN"/>
    <property type="match status" value="1"/>
</dbReference>
<evidence type="ECO:0000313" key="4">
    <source>
        <dbReference type="Proteomes" id="UP000317043"/>
    </source>
</evidence>